<keyword evidence="8" id="KW-0067">ATP-binding</keyword>
<dbReference type="InterPro" id="IPR003660">
    <property type="entry name" value="HAMP_dom"/>
</dbReference>
<sequence length="491" mass="54214">MRTKQLDATTGAGRNSAGHQSFAARYSRSLSSQLLLLTVIFVMAAEVLIFFPSIANFRLNWLEQRLANAQIATLALEATPDNMVSSALQLELLKNAEAYAIVLHRDATRRLILTKENLPEIDKGYDTREQFPPTLIWHALETLFAGDGRTIRVIGEPRFMGGDVIDLVIDETPLRRAMIGYGINIFTLSLVISVITAGLLFFALNRFLVRPLRRISENMVAFREKPEDIRRVITASGRRDEIGVAESELEAMQRQIRSTLNQQARLAALGGAVSKINHDLRNILANAQLISDRIAGVSDPTVQKLGPRLFGSIDRAIDLCEKTLKFGRAEEDPPQRRFFLLANFMEELRSASGLEDEGRVAFVCDIPPDLRIHADPDQLFRILLNLIRNAAEALQGSDGEIIVRAWLEEDDKVEIEVWDNGPGLPERARKHLFQAFAGSARAGGTGLGLAISAELAEAHGGKLTLIESVPGKTVFRICIPQDRAAAALAAQ</sequence>
<organism evidence="12 13">
    <name type="scientific">Tepidicaulis marinus</name>
    <dbReference type="NCBI Taxonomy" id="1333998"/>
    <lineage>
        <taxon>Bacteria</taxon>
        <taxon>Pseudomonadati</taxon>
        <taxon>Pseudomonadota</taxon>
        <taxon>Alphaproteobacteria</taxon>
        <taxon>Hyphomicrobiales</taxon>
        <taxon>Parvibaculaceae</taxon>
        <taxon>Tepidicaulis</taxon>
    </lineage>
</organism>
<dbReference type="STRING" id="1333998.M2A_1791"/>
<accession>A0A081BB74</accession>
<evidence type="ECO:0000256" key="5">
    <source>
        <dbReference type="ARBA" id="ARBA00022679"/>
    </source>
</evidence>
<evidence type="ECO:0000256" key="2">
    <source>
        <dbReference type="ARBA" id="ARBA00004370"/>
    </source>
</evidence>
<dbReference type="Gene3D" id="3.30.565.10">
    <property type="entry name" value="Histidine kinase-like ATPase, C-terminal domain"/>
    <property type="match status" value="1"/>
</dbReference>
<dbReference type="InterPro" id="IPR004358">
    <property type="entry name" value="Sig_transdc_His_kin-like_C"/>
</dbReference>
<comment type="caution">
    <text evidence="12">The sequence shown here is derived from an EMBL/GenBank/DDBJ whole genome shotgun (WGS) entry which is preliminary data.</text>
</comment>
<dbReference type="Pfam" id="PF02518">
    <property type="entry name" value="HATPase_c"/>
    <property type="match status" value="1"/>
</dbReference>
<feature type="transmembrane region" description="Helical" evidence="9">
    <location>
        <begin position="34"/>
        <end position="55"/>
    </location>
</feature>
<evidence type="ECO:0000256" key="6">
    <source>
        <dbReference type="ARBA" id="ARBA00022741"/>
    </source>
</evidence>
<dbReference type="CDD" id="cd00075">
    <property type="entry name" value="HATPase"/>
    <property type="match status" value="1"/>
</dbReference>
<feature type="transmembrane region" description="Helical" evidence="9">
    <location>
        <begin position="181"/>
        <end position="204"/>
    </location>
</feature>
<evidence type="ECO:0000313" key="12">
    <source>
        <dbReference type="EMBL" id="GAK45292.1"/>
    </source>
</evidence>
<evidence type="ECO:0000259" key="11">
    <source>
        <dbReference type="PROSITE" id="PS50885"/>
    </source>
</evidence>
<keyword evidence="7 12" id="KW-0418">Kinase</keyword>
<dbReference type="GO" id="GO:0007165">
    <property type="term" value="P:signal transduction"/>
    <property type="evidence" value="ECO:0007669"/>
    <property type="project" value="InterPro"/>
</dbReference>
<dbReference type="GO" id="GO:0016020">
    <property type="term" value="C:membrane"/>
    <property type="evidence" value="ECO:0007669"/>
    <property type="project" value="UniProtKB-SubCell"/>
</dbReference>
<comment type="catalytic activity">
    <reaction evidence="1">
        <text>ATP + protein L-histidine = ADP + protein N-phospho-L-histidine.</text>
        <dbReference type="EC" id="2.7.13.3"/>
    </reaction>
</comment>
<keyword evidence="6" id="KW-0547">Nucleotide-binding</keyword>
<evidence type="ECO:0000259" key="10">
    <source>
        <dbReference type="PROSITE" id="PS50109"/>
    </source>
</evidence>
<evidence type="ECO:0000256" key="8">
    <source>
        <dbReference type="ARBA" id="ARBA00022840"/>
    </source>
</evidence>
<dbReference type="EC" id="2.7.13.3" evidence="3"/>
<evidence type="ECO:0000256" key="4">
    <source>
        <dbReference type="ARBA" id="ARBA00022553"/>
    </source>
</evidence>
<keyword evidence="13" id="KW-1185">Reference proteome</keyword>
<dbReference type="GO" id="GO:0005524">
    <property type="term" value="F:ATP binding"/>
    <property type="evidence" value="ECO:0007669"/>
    <property type="project" value="UniProtKB-KW"/>
</dbReference>
<dbReference type="PANTHER" id="PTHR44936">
    <property type="entry name" value="SENSOR PROTEIN CREC"/>
    <property type="match status" value="1"/>
</dbReference>
<dbReference type="EMBL" id="BBIO01000008">
    <property type="protein sequence ID" value="GAK45292.1"/>
    <property type="molecule type" value="Genomic_DNA"/>
</dbReference>
<keyword evidence="5" id="KW-0808">Transferase</keyword>
<dbReference type="RefSeq" id="WP_045446271.1">
    <property type="nucleotide sequence ID" value="NZ_BBIO01000008.1"/>
</dbReference>
<dbReference type="InterPro" id="IPR005467">
    <property type="entry name" value="His_kinase_dom"/>
</dbReference>
<dbReference type="SUPFAM" id="SSF55874">
    <property type="entry name" value="ATPase domain of HSP90 chaperone/DNA topoisomerase II/histidine kinase"/>
    <property type="match status" value="1"/>
</dbReference>
<dbReference type="AlphaFoldDB" id="A0A081BB74"/>
<dbReference type="PRINTS" id="PR00344">
    <property type="entry name" value="BCTRLSENSOR"/>
</dbReference>
<evidence type="ECO:0000313" key="13">
    <source>
        <dbReference type="Proteomes" id="UP000028702"/>
    </source>
</evidence>
<protein>
    <recommendedName>
        <fullName evidence="3">histidine kinase</fullName>
        <ecNumber evidence="3">2.7.13.3</ecNumber>
    </recommendedName>
</protein>
<keyword evidence="4" id="KW-0597">Phosphoprotein</keyword>
<keyword evidence="9" id="KW-1133">Transmembrane helix</keyword>
<dbReference type="PANTHER" id="PTHR44936:SF10">
    <property type="entry name" value="SENSOR PROTEIN RSTB"/>
    <property type="match status" value="1"/>
</dbReference>
<dbReference type="InterPro" id="IPR050980">
    <property type="entry name" value="2C_sensor_his_kinase"/>
</dbReference>
<feature type="domain" description="Histidine kinase" evidence="10">
    <location>
        <begin position="275"/>
        <end position="483"/>
    </location>
</feature>
<evidence type="ECO:0000256" key="1">
    <source>
        <dbReference type="ARBA" id="ARBA00000085"/>
    </source>
</evidence>
<name>A0A081BB74_9HYPH</name>
<dbReference type="Proteomes" id="UP000028702">
    <property type="component" value="Unassembled WGS sequence"/>
</dbReference>
<proteinExistence type="predicted"/>
<evidence type="ECO:0000256" key="3">
    <source>
        <dbReference type="ARBA" id="ARBA00012438"/>
    </source>
</evidence>
<dbReference type="PROSITE" id="PS50885">
    <property type="entry name" value="HAMP"/>
    <property type="match status" value="1"/>
</dbReference>
<feature type="domain" description="HAMP" evidence="11">
    <location>
        <begin position="206"/>
        <end position="261"/>
    </location>
</feature>
<reference evidence="12 13" key="1">
    <citation type="submission" date="2014-07" db="EMBL/GenBank/DDBJ databases">
        <title>Tepidicaulis marinum gen. nov., sp. nov., a novel marine bacterium denitrifying nitrate to nitrous oxide strictly under microaerobic conditions.</title>
        <authorList>
            <person name="Takeuchi M."/>
            <person name="Yamagishi T."/>
            <person name="Kamagata Y."/>
            <person name="Oshima K."/>
            <person name="Hattori M."/>
            <person name="Katayama T."/>
            <person name="Hanada S."/>
            <person name="Tamaki H."/>
            <person name="Marumo K."/>
            <person name="Maeda H."/>
            <person name="Nedachi M."/>
            <person name="Iwasaki W."/>
            <person name="Suwa Y."/>
            <person name="Sakata S."/>
        </authorList>
    </citation>
    <scope>NUCLEOTIDE SEQUENCE [LARGE SCALE GENOMIC DNA]</scope>
    <source>
        <strain evidence="12 13">MA2</strain>
    </source>
</reference>
<dbReference type="InterPro" id="IPR036890">
    <property type="entry name" value="HATPase_C_sf"/>
</dbReference>
<dbReference type="eggNOG" id="COG0642">
    <property type="taxonomic scope" value="Bacteria"/>
</dbReference>
<dbReference type="SMART" id="SM00387">
    <property type="entry name" value="HATPase_c"/>
    <property type="match status" value="1"/>
</dbReference>
<keyword evidence="9" id="KW-0472">Membrane</keyword>
<keyword evidence="9" id="KW-0812">Transmembrane</keyword>
<dbReference type="PROSITE" id="PS50109">
    <property type="entry name" value="HIS_KIN"/>
    <property type="match status" value="1"/>
</dbReference>
<gene>
    <name evidence="12" type="ORF">M2A_1791</name>
</gene>
<comment type="subcellular location">
    <subcellularLocation>
        <location evidence="2">Membrane</location>
    </subcellularLocation>
</comment>
<dbReference type="GO" id="GO:0004673">
    <property type="term" value="F:protein histidine kinase activity"/>
    <property type="evidence" value="ECO:0007669"/>
    <property type="project" value="UniProtKB-EC"/>
</dbReference>
<dbReference type="Gene3D" id="6.10.340.10">
    <property type="match status" value="1"/>
</dbReference>
<dbReference type="InterPro" id="IPR003594">
    <property type="entry name" value="HATPase_dom"/>
</dbReference>
<evidence type="ECO:0000256" key="7">
    <source>
        <dbReference type="ARBA" id="ARBA00022777"/>
    </source>
</evidence>
<evidence type="ECO:0000256" key="9">
    <source>
        <dbReference type="SAM" id="Phobius"/>
    </source>
</evidence>